<dbReference type="Gene3D" id="3.60.10.10">
    <property type="entry name" value="Endonuclease/exonuclease/phosphatase"/>
    <property type="match status" value="1"/>
</dbReference>
<evidence type="ECO:0000313" key="3">
    <source>
        <dbReference type="EMBL" id="CAE4585777.1"/>
    </source>
</evidence>
<dbReference type="PANTHER" id="PTHR12121">
    <property type="entry name" value="CARBON CATABOLITE REPRESSOR PROTEIN 4"/>
    <property type="match status" value="1"/>
</dbReference>
<keyword evidence="1" id="KW-0472">Membrane</keyword>
<sequence>MRRRFHDEEPVAIDNIYLPIPTPTSFMKHPSRKSIVILVIIAAFLSSMTALHKTNHILPGSSLSQTHKKKASIFHESSEHLLNLRIVTWNLRVPFPSDAKKNLSWNERRSSVASAIATHQPDLMALQEDFYLMSESLLKSSNNNTAQIGTKNTLSETYERYGLFNRNGEFRPSSSWPENPFTLDGTKDGEHNSVWYNKARFSSLQNMTFWLSRTPEKEGSSFDEVTGRVVNCALLQDEFCAETTTCLIFFCSTHFPAGNQTRSIWSAHALSDVFSLIQKDLTKSYLARGNNNNNVRFDMFVSGDFNSIPGSKTHEAMIQAGFVDTRTLSIEEKPMDDYDYTTNDWYSDNGDSLIDYVWLYKGASSSSGASHDVKRHFRVQSVKHVSVPCCNSNDDATQANSPFFEQSNGMSNRTASDHKMVVVDFEFY</sequence>
<dbReference type="InterPro" id="IPR036691">
    <property type="entry name" value="Endo/exonu/phosph_ase_sf"/>
</dbReference>
<dbReference type="SUPFAM" id="SSF56219">
    <property type="entry name" value="DNase I-like"/>
    <property type="match status" value="1"/>
</dbReference>
<protein>
    <recommendedName>
        <fullName evidence="2">Endonuclease/exonuclease/phosphatase domain-containing protein</fullName>
    </recommendedName>
</protein>
<proteinExistence type="predicted"/>
<dbReference type="InterPro" id="IPR050410">
    <property type="entry name" value="CCR4/nocturin_mRNA_transcr"/>
</dbReference>
<organism evidence="3">
    <name type="scientific">Ditylum brightwellii</name>
    <dbReference type="NCBI Taxonomy" id="49249"/>
    <lineage>
        <taxon>Eukaryota</taxon>
        <taxon>Sar</taxon>
        <taxon>Stramenopiles</taxon>
        <taxon>Ochrophyta</taxon>
        <taxon>Bacillariophyta</taxon>
        <taxon>Mediophyceae</taxon>
        <taxon>Lithodesmiophycidae</taxon>
        <taxon>Lithodesmiales</taxon>
        <taxon>Lithodesmiaceae</taxon>
        <taxon>Ditylum</taxon>
    </lineage>
</organism>
<evidence type="ECO:0000256" key="1">
    <source>
        <dbReference type="SAM" id="Phobius"/>
    </source>
</evidence>
<keyword evidence="1" id="KW-0812">Transmembrane</keyword>
<name>A0A7S4V2A3_9STRA</name>
<dbReference type="InterPro" id="IPR005135">
    <property type="entry name" value="Endo/exonuclease/phosphatase"/>
</dbReference>
<gene>
    <name evidence="3" type="ORF">DBRI00130_LOCUS3856</name>
</gene>
<keyword evidence="1" id="KW-1133">Transmembrane helix</keyword>
<evidence type="ECO:0000259" key="2">
    <source>
        <dbReference type="Pfam" id="PF03372"/>
    </source>
</evidence>
<dbReference type="Pfam" id="PF03372">
    <property type="entry name" value="Exo_endo_phos"/>
    <property type="match status" value="1"/>
</dbReference>
<feature type="domain" description="Endonuclease/exonuclease/phosphatase" evidence="2">
    <location>
        <begin position="87"/>
        <end position="418"/>
    </location>
</feature>
<accession>A0A7S4V2A3</accession>
<dbReference type="PANTHER" id="PTHR12121:SF36">
    <property type="entry name" value="ENDONUCLEASE_EXONUCLEASE_PHOSPHATASE DOMAIN-CONTAINING PROTEIN"/>
    <property type="match status" value="1"/>
</dbReference>
<dbReference type="AlphaFoldDB" id="A0A7S4V2A3"/>
<reference evidence="3" key="1">
    <citation type="submission" date="2021-01" db="EMBL/GenBank/DDBJ databases">
        <authorList>
            <person name="Corre E."/>
            <person name="Pelletier E."/>
            <person name="Niang G."/>
            <person name="Scheremetjew M."/>
            <person name="Finn R."/>
            <person name="Kale V."/>
            <person name="Holt S."/>
            <person name="Cochrane G."/>
            <person name="Meng A."/>
            <person name="Brown T."/>
            <person name="Cohen L."/>
        </authorList>
    </citation>
    <scope>NUCLEOTIDE SEQUENCE</scope>
    <source>
        <strain evidence="3">GSO104</strain>
    </source>
</reference>
<dbReference type="GO" id="GO:0000175">
    <property type="term" value="F:3'-5'-RNA exonuclease activity"/>
    <property type="evidence" value="ECO:0007669"/>
    <property type="project" value="TreeGrafter"/>
</dbReference>
<feature type="transmembrane region" description="Helical" evidence="1">
    <location>
        <begin position="35"/>
        <end position="52"/>
    </location>
</feature>
<dbReference type="EMBL" id="HBNS01004765">
    <property type="protein sequence ID" value="CAE4585777.1"/>
    <property type="molecule type" value="Transcribed_RNA"/>
</dbReference>